<gene>
    <name evidence="7" type="ORF">M2272_000720</name>
</gene>
<dbReference type="InterPro" id="IPR050259">
    <property type="entry name" value="SDR"/>
</dbReference>
<evidence type="ECO:0000256" key="1">
    <source>
        <dbReference type="ARBA" id="ARBA00004191"/>
    </source>
</evidence>
<dbReference type="InterPro" id="IPR020904">
    <property type="entry name" value="Sc_DH/Rdtase_CS"/>
</dbReference>
<dbReference type="PRINTS" id="PR00081">
    <property type="entry name" value="GDHRDH"/>
</dbReference>
<keyword evidence="8" id="KW-1185">Reference proteome</keyword>
<comment type="catalytic activity">
    <reaction evidence="5">
        <text>a (3R)-hydroxyacyl-[ACP] + NADP(+) = a 3-oxoacyl-[ACP] + NADPH + H(+)</text>
        <dbReference type="Rhea" id="RHEA:17397"/>
        <dbReference type="Rhea" id="RHEA-COMP:9916"/>
        <dbReference type="Rhea" id="RHEA-COMP:9945"/>
        <dbReference type="ChEBI" id="CHEBI:15378"/>
        <dbReference type="ChEBI" id="CHEBI:57783"/>
        <dbReference type="ChEBI" id="CHEBI:58349"/>
        <dbReference type="ChEBI" id="CHEBI:78776"/>
        <dbReference type="ChEBI" id="CHEBI:78827"/>
        <dbReference type="EC" id="1.1.1.100"/>
    </reaction>
    <physiologicalReaction direction="right-to-left" evidence="5">
        <dbReference type="Rhea" id="RHEA:17399"/>
    </physiologicalReaction>
</comment>
<dbReference type="Pfam" id="PF00106">
    <property type="entry name" value="adh_short"/>
    <property type="match status" value="1"/>
</dbReference>
<proteinExistence type="inferred from homology"/>
<evidence type="ECO:0000313" key="8">
    <source>
        <dbReference type="Proteomes" id="UP001160130"/>
    </source>
</evidence>
<dbReference type="SUPFAM" id="SSF51735">
    <property type="entry name" value="NAD(P)-binding Rossmann-fold domains"/>
    <property type="match status" value="1"/>
</dbReference>
<dbReference type="PANTHER" id="PTHR42879">
    <property type="entry name" value="3-OXOACYL-(ACYL-CARRIER-PROTEIN) REDUCTASE"/>
    <property type="match status" value="1"/>
</dbReference>
<evidence type="ECO:0000256" key="2">
    <source>
        <dbReference type="ARBA" id="ARBA00006484"/>
    </source>
</evidence>
<dbReference type="InterPro" id="IPR036291">
    <property type="entry name" value="NAD(P)-bd_dom_sf"/>
</dbReference>
<evidence type="ECO:0000256" key="4">
    <source>
        <dbReference type="ARBA" id="ARBA00040781"/>
    </source>
</evidence>
<dbReference type="PANTHER" id="PTHR42879:SF2">
    <property type="entry name" value="3-OXOACYL-[ACYL-CARRIER-PROTEIN] REDUCTASE FABG"/>
    <property type="match status" value="1"/>
</dbReference>
<keyword evidence="3" id="KW-0134">Cell wall</keyword>
<organism evidence="7 8">
    <name type="scientific">Mycolicibacterium frederiksbergense</name>
    <dbReference type="NCBI Taxonomy" id="117567"/>
    <lineage>
        <taxon>Bacteria</taxon>
        <taxon>Bacillati</taxon>
        <taxon>Actinomycetota</taxon>
        <taxon>Actinomycetes</taxon>
        <taxon>Mycobacteriales</taxon>
        <taxon>Mycobacteriaceae</taxon>
        <taxon>Mycolicibacterium</taxon>
    </lineage>
</organism>
<dbReference type="Gene3D" id="3.40.50.720">
    <property type="entry name" value="NAD(P)-binding Rossmann-like Domain"/>
    <property type="match status" value="1"/>
</dbReference>
<dbReference type="PRINTS" id="PR00080">
    <property type="entry name" value="SDRFAMILY"/>
</dbReference>
<evidence type="ECO:0000313" key="7">
    <source>
        <dbReference type="EMBL" id="MDH6194099.1"/>
    </source>
</evidence>
<protein>
    <recommendedName>
        <fullName evidence="4">3-oxoacyl-[acyl-carrier-protein] reductase MabA</fullName>
    </recommendedName>
</protein>
<evidence type="ECO:0000256" key="3">
    <source>
        <dbReference type="ARBA" id="ARBA00022512"/>
    </source>
</evidence>
<accession>A0ABT6KTQ5</accession>
<comment type="caution">
    <text evidence="7">The sequence shown here is derived from an EMBL/GenBank/DDBJ whole genome shotgun (WGS) entry which is preliminary data.</text>
</comment>
<dbReference type="Proteomes" id="UP001160130">
    <property type="component" value="Unassembled WGS sequence"/>
</dbReference>
<name>A0ABT6KTQ5_9MYCO</name>
<comment type="subcellular location">
    <subcellularLocation>
        <location evidence="1">Secreted</location>
        <location evidence="1">Cell wall</location>
    </subcellularLocation>
</comment>
<dbReference type="PROSITE" id="PS00061">
    <property type="entry name" value="ADH_SHORT"/>
    <property type="match status" value="1"/>
</dbReference>
<keyword evidence="3" id="KW-0964">Secreted</keyword>
<dbReference type="EMBL" id="JARXVE010000001">
    <property type="protein sequence ID" value="MDH6194099.1"/>
    <property type="molecule type" value="Genomic_DNA"/>
</dbReference>
<reference evidence="7 8" key="1">
    <citation type="submission" date="2023-04" db="EMBL/GenBank/DDBJ databases">
        <title>Forest soil microbial communities from Buena Vista Peninsula, Colon Province, Panama.</title>
        <authorList>
            <person name="Bouskill N."/>
        </authorList>
    </citation>
    <scope>NUCLEOTIDE SEQUENCE [LARGE SCALE GENOMIC DNA]</scope>
    <source>
        <strain evidence="7 8">AC80</strain>
    </source>
</reference>
<dbReference type="InterPro" id="IPR002347">
    <property type="entry name" value="SDR_fam"/>
</dbReference>
<evidence type="ECO:0000256" key="5">
    <source>
        <dbReference type="ARBA" id="ARBA00047400"/>
    </source>
</evidence>
<sequence length="263" mass="27308">MAQASAADRPAVVTGAARGIGAAIAERLCRAGHPVAIIDVHGESAQGTADALHREHGVPAIGVGADVADSKSVLSALSHIRTQLGPISILVNNAGVISVAPFLQVHESEWDRIMAINTKGQFLCAQAVLPDMLAQRWGRIINIASDAAKTAEPFIAHYSASKFAVIGLTQSIALEYAATGITANAVCPAITDTAMMEDLAKQLASATAESDRNTWRDGMVREIPLGRPMAPHDIAALCGYLVTDDAAAISGQAINVSGAHELH</sequence>
<comment type="similarity">
    <text evidence="2 6">Belongs to the short-chain dehydrogenases/reductases (SDR) family.</text>
</comment>
<evidence type="ECO:0000256" key="6">
    <source>
        <dbReference type="RuleBase" id="RU000363"/>
    </source>
</evidence>